<reference evidence="6 7" key="1">
    <citation type="submission" date="2020-11" db="EMBL/GenBank/DDBJ databases">
        <title>Draft Genome Sequence and Secondary Metabolite Biosynthetic Potential of the Lysobacter niastensis Type strain DSM 18481.</title>
        <authorList>
            <person name="Turrini P."/>
            <person name="Artuso I."/>
            <person name="Tescari M."/>
            <person name="Lugli G.A."/>
            <person name="Frangipani E."/>
            <person name="Ventura M."/>
            <person name="Visca P."/>
        </authorList>
    </citation>
    <scope>NUCLEOTIDE SEQUENCE [LARGE SCALE GENOMIC DNA]</scope>
    <source>
        <strain evidence="6 7">DSM 18481</strain>
    </source>
</reference>
<organism evidence="6 7">
    <name type="scientific">Lysobacter niastensis</name>
    <dbReference type="NCBI Taxonomy" id="380629"/>
    <lineage>
        <taxon>Bacteria</taxon>
        <taxon>Pseudomonadati</taxon>
        <taxon>Pseudomonadota</taxon>
        <taxon>Gammaproteobacteria</taxon>
        <taxon>Lysobacterales</taxon>
        <taxon>Lysobacteraceae</taxon>
        <taxon>Lysobacter</taxon>
    </lineage>
</organism>
<protein>
    <submittedName>
        <fullName evidence="6">Protein kinase</fullName>
    </submittedName>
</protein>
<proteinExistence type="predicted"/>
<dbReference type="SMART" id="SM00028">
    <property type="entry name" value="TPR"/>
    <property type="match status" value="3"/>
</dbReference>
<dbReference type="Gene3D" id="1.25.40.10">
    <property type="entry name" value="Tetratricopeptide repeat domain"/>
    <property type="match status" value="2"/>
</dbReference>
<dbReference type="InterPro" id="IPR011009">
    <property type="entry name" value="Kinase-like_dom_sf"/>
</dbReference>
<keyword evidence="3 6" id="KW-0418">Kinase</keyword>
<evidence type="ECO:0000259" key="5">
    <source>
        <dbReference type="PROSITE" id="PS50011"/>
    </source>
</evidence>
<evidence type="ECO:0000256" key="4">
    <source>
        <dbReference type="ARBA" id="ARBA00022840"/>
    </source>
</evidence>
<dbReference type="InterPro" id="IPR011990">
    <property type="entry name" value="TPR-like_helical_dom_sf"/>
</dbReference>
<keyword evidence="4" id="KW-0067">ATP-binding</keyword>
<dbReference type="PROSITE" id="PS00108">
    <property type="entry name" value="PROTEIN_KINASE_ST"/>
    <property type="match status" value="1"/>
</dbReference>
<sequence>MSDPKLRALALFDRYVGLSRSRQRQALEKLRESDLATYHALASLLDADRMQQGLLDTTAAALLKPPRESADARVGHRLGAWVIARLISSGGMGTVYEAHRADGQYQQRVALKCIRRELDSPTLAAAFVRERSALAQLEHPNIASLLDGGVEADGRPWFAMRYVEGVSIDQFCDDAALDIHARIALLLQACNALAYAHRNGVLHHDIKPSNLLVTPEGQVQLLDFGLCSAMSASAPEPAPEAGSGGALLAASPGYTAPERLTGKLASVSGDVYSLGVVMYQSLCGDWPLPSTFPSAAPAQPRPMDELAAHATVRTAQTRGLRNARALARSLAGDLTAIALRCVDNDPRQRYPDMQAFGDDLRRWQRGYPVSARRGGRVYRLARFLSRNRLPSALAGGVVLVLVSSLAFIGWQWRQAAREAEATRTVGRMFESTLGAATLSGLSEAPISSQVLLQKTERQLREQRALEDHPVLLARSLATLARSHAMSGDYPQAMRLAREASALAGDDPVLRAETEATLASLLNLQTSYREAFRIASAGLTALQRARGATADEAGLARIHLQAEQARAQWGLSNYGDAMVLLDTAMAAAKRRGPESSESLAELLILRGQWRVLPWTPEYRLEPAINDLQEAISLTETSNPLLADSARLPLVRAFNEMDRIEEGRSHAVLLVENRRHRLGDHHPETGKAWVALAENQWWLGQFADAEKSLRRGEAILESVFPPLHPERIEVLKIRGRMDMTVRWVGATRHDASTVISLDAVRKMVAAFDKSEGPESNLAINGRYWVALLLTYPLPREQRWQVAHDQLEEARALYELNLGIMRRKQAPAMLQKVHYARALARMTQLTGYADDIRLAQQVLKEAIPETIRYLGPEHRLLIHARQTQAMLLYQSGQFDEADRLLDGVIRDARAAVPRPTANGVLIEAQELRGLVAARRNQHELAREYWQQALRDADQMGLTGHPVVLALATTLSQYDRTQRVPDIRF</sequence>
<dbReference type="EMBL" id="JADLZT010000007">
    <property type="protein sequence ID" value="MBF6025002.1"/>
    <property type="molecule type" value="Genomic_DNA"/>
</dbReference>
<gene>
    <name evidence="6" type="ORF">IU514_13300</name>
</gene>
<evidence type="ECO:0000256" key="1">
    <source>
        <dbReference type="ARBA" id="ARBA00022679"/>
    </source>
</evidence>
<dbReference type="InterPro" id="IPR008271">
    <property type="entry name" value="Ser/Thr_kinase_AS"/>
</dbReference>
<keyword evidence="7" id="KW-1185">Reference proteome</keyword>
<dbReference type="PANTHER" id="PTHR43289:SF34">
    <property type="entry name" value="SERINE_THREONINE-PROTEIN KINASE YBDM-RELATED"/>
    <property type="match status" value="1"/>
</dbReference>
<dbReference type="GO" id="GO:0016301">
    <property type="term" value="F:kinase activity"/>
    <property type="evidence" value="ECO:0007669"/>
    <property type="project" value="UniProtKB-KW"/>
</dbReference>
<dbReference type="Proteomes" id="UP001429984">
    <property type="component" value="Unassembled WGS sequence"/>
</dbReference>
<evidence type="ECO:0000256" key="3">
    <source>
        <dbReference type="ARBA" id="ARBA00022777"/>
    </source>
</evidence>
<keyword evidence="1" id="KW-0808">Transferase</keyword>
<evidence type="ECO:0000256" key="2">
    <source>
        <dbReference type="ARBA" id="ARBA00022741"/>
    </source>
</evidence>
<dbReference type="InterPro" id="IPR019734">
    <property type="entry name" value="TPR_rpt"/>
</dbReference>
<dbReference type="CDD" id="cd14014">
    <property type="entry name" value="STKc_PknB_like"/>
    <property type="match status" value="1"/>
</dbReference>
<evidence type="ECO:0000313" key="7">
    <source>
        <dbReference type="Proteomes" id="UP001429984"/>
    </source>
</evidence>
<dbReference type="PROSITE" id="PS50011">
    <property type="entry name" value="PROTEIN_KINASE_DOM"/>
    <property type="match status" value="1"/>
</dbReference>
<dbReference type="PANTHER" id="PTHR43289">
    <property type="entry name" value="MITOGEN-ACTIVATED PROTEIN KINASE KINASE KINASE 20-RELATED"/>
    <property type="match status" value="1"/>
</dbReference>
<accession>A0ABS0BBE9</accession>
<dbReference type="InterPro" id="IPR000719">
    <property type="entry name" value="Prot_kinase_dom"/>
</dbReference>
<evidence type="ECO:0000313" key="6">
    <source>
        <dbReference type="EMBL" id="MBF6025002.1"/>
    </source>
</evidence>
<dbReference type="Pfam" id="PF00069">
    <property type="entry name" value="Pkinase"/>
    <property type="match status" value="1"/>
</dbReference>
<name>A0ABS0BBE9_9GAMM</name>
<dbReference type="RefSeq" id="WP_194931614.1">
    <property type="nucleotide sequence ID" value="NZ_JADLZT010000007.1"/>
</dbReference>
<dbReference type="SUPFAM" id="SSF56112">
    <property type="entry name" value="Protein kinase-like (PK-like)"/>
    <property type="match status" value="1"/>
</dbReference>
<comment type="caution">
    <text evidence="6">The sequence shown here is derived from an EMBL/GenBank/DDBJ whole genome shotgun (WGS) entry which is preliminary data.</text>
</comment>
<feature type="domain" description="Protein kinase" evidence="5">
    <location>
        <begin position="81"/>
        <end position="361"/>
    </location>
</feature>
<keyword evidence="2" id="KW-0547">Nucleotide-binding</keyword>
<dbReference type="Gene3D" id="3.30.200.20">
    <property type="entry name" value="Phosphorylase Kinase, domain 1"/>
    <property type="match status" value="1"/>
</dbReference>
<dbReference type="SMART" id="SM00220">
    <property type="entry name" value="S_TKc"/>
    <property type="match status" value="1"/>
</dbReference>
<dbReference type="Gene3D" id="1.10.510.10">
    <property type="entry name" value="Transferase(Phosphotransferase) domain 1"/>
    <property type="match status" value="1"/>
</dbReference>
<dbReference type="SUPFAM" id="SSF48452">
    <property type="entry name" value="TPR-like"/>
    <property type="match status" value="2"/>
</dbReference>